<evidence type="ECO:0000313" key="9">
    <source>
        <dbReference type="Proteomes" id="UP000177870"/>
    </source>
</evidence>
<dbReference type="SUPFAM" id="SSF50022">
    <property type="entry name" value="ISP domain"/>
    <property type="match status" value="2"/>
</dbReference>
<evidence type="ECO:0000256" key="5">
    <source>
        <dbReference type="ARBA" id="ARBA00023004"/>
    </source>
</evidence>
<reference evidence="9" key="1">
    <citation type="submission" date="2016-10" db="EMBL/GenBank/DDBJ databases">
        <title>Comparative genomics uncovers the prolific and rare metabolic potential of the cyanobacterial genus Moorea.</title>
        <authorList>
            <person name="Leao T."/>
            <person name="Castelao G."/>
            <person name="Korobeynikov A."/>
            <person name="Monroe E.A."/>
            <person name="Podell S."/>
            <person name="Glukhov E."/>
            <person name="Allen E."/>
            <person name="Gerwick W.H."/>
            <person name="Gerwick L."/>
        </authorList>
    </citation>
    <scope>NUCLEOTIDE SEQUENCE [LARGE SCALE GENOMIC DNA]</scope>
    <source>
        <strain evidence="9">PAL-8-15-08-1</strain>
    </source>
</reference>
<name>A0A1D8TSZ7_9CYAN</name>
<dbReference type="KEGG" id="mpro:BJP34_16220"/>
<organism evidence="8 9">
    <name type="scientific">Moorena producens PAL-8-15-08-1</name>
    <dbReference type="NCBI Taxonomy" id="1458985"/>
    <lineage>
        <taxon>Bacteria</taxon>
        <taxon>Bacillati</taxon>
        <taxon>Cyanobacteriota</taxon>
        <taxon>Cyanophyceae</taxon>
        <taxon>Coleofasciculales</taxon>
        <taxon>Coleofasciculaceae</taxon>
        <taxon>Moorena</taxon>
    </lineage>
</organism>
<dbReference type="Pfam" id="PF00355">
    <property type="entry name" value="Rieske"/>
    <property type="match status" value="1"/>
</dbReference>
<dbReference type="OrthoDB" id="477744at2"/>
<dbReference type="Pfam" id="PF00848">
    <property type="entry name" value="Ring_hydroxyl_A"/>
    <property type="match status" value="1"/>
</dbReference>
<keyword evidence="6" id="KW-0411">Iron-sulfur</keyword>
<dbReference type="GO" id="GO:0016705">
    <property type="term" value="F:oxidoreductase activity, acting on paired donors, with incorporation or reduction of molecular oxygen"/>
    <property type="evidence" value="ECO:0007669"/>
    <property type="project" value="UniProtKB-ARBA"/>
</dbReference>
<feature type="domain" description="Rieske" evidence="7">
    <location>
        <begin position="102"/>
        <end position="185"/>
    </location>
</feature>
<evidence type="ECO:0000256" key="4">
    <source>
        <dbReference type="ARBA" id="ARBA00023002"/>
    </source>
</evidence>
<gene>
    <name evidence="8" type="ORF">BJP34_16220</name>
</gene>
<evidence type="ECO:0000256" key="2">
    <source>
        <dbReference type="ARBA" id="ARBA00022714"/>
    </source>
</evidence>
<dbReference type="PANTHER" id="PTHR43756">
    <property type="entry name" value="CHOLINE MONOOXYGENASE, CHLOROPLASTIC"/>
    <property type="match status" value="1"/>
</dbReference>
<proteinExistence type="predicted"/>
<dbReference type="EMBL" id="CP017599">
    <property type="protein sequence ID" value="AOX00782.1"/>
    <property type="molecule type" value="Genomic_DNA"/>
</dbReference>
<dbReference type="CDD" id="cd03469">
    <property type="entry name" value="Rieske_RO_Alpha_N"/>
    <property type="match status" value="1"/>
</dbReference>
<keyword evidence="4" id="KW-0560">Oxidoreductase</keyword>
<keyword evidence="5" id="KW-0408">Iron</keyword>
<dbReference type="GO" id="GO:0051537">
    <property type="term" value="F:2 iron, 2 sulfur cluster binding"/>
    <property type="evidence" value="ECO:0007669"/>
    <property type="project" value="UniProtKB-KW"/>
</dbReference>
<dbReference type="STRING" id="1458985.BJP34_16220"/>
<dbReference type="SUPFAM" id="SSF55961">
    <property type="entry name" value="Bet v1-like"/>
    <property type="match status" value="1"/>
</dbReference>
<comment type="cofactor">
    <cofactor evidence="1">
        <name>Fe cation</name>
        <dbReference type="ChEBI" id="CHEBI:24875"/>
    </cofactor>
</comment>
<dbReference type="PROSITE" id="PS51296">
    <property type="entry name" value="RIESKE"/>
    <property type="match status" value="1"/>
</dbReference>
<dbReference type="PRINTS" id="PR00090">
    <property type="entry name" value="RNGDIOXGNASE"/>
</dbReference>
<evidence type="ECO:0000256" key="6">
    <source>
        <dbReference type="ARBA" id="ARBA00023014"/>
    </source>
</evidence>
<dbReference type="CDD" id="cd00680">
    <property type="entry name" value="RHO_alpha_C"/>
    <property type="match status" value="1"/>
</dbReference>
<dbReference type="GO" id="GO:0005506">
    <property type="term" value="F:iron ion binding"/>
    <property type="evidence" value="ECO:0007669"/>
    <property type="project" value="InterPro"/>
</dbReference>
<dbReference type="InterPro" id="IPR036922">
    <property type="entry name" value="Rieske_2Fe-2S_sf"/>
</dbReference>
<dbReference type="PANTHER" id="PTHR43756:SF5">
    <property type="entry name" value="CHOLINE MONOOXYGENASE, CHLOROPLASTIC"/>
    <property type="match status" value="1"/>
</dbReference>
<evidence type="ECO:0000256" key="1">
    <source>
        <dbReference type="ARBA" id="ARBA00001962"/>
    </source>
</evidence>
<dbReference type="Gene3D" id="3.90.380.10">
    <property type="entry name" value="Naphthalene 1,2-dioxygenase Alpha Subunit, Chain A, domain 1"/>
    <property type="match status" value="2"/>
</dbReference>
<dbReference type="AlphaFoldDB" id="A0A1D8TSZ7"/>
<dbReference type="InterPro" id="IPR001663">
    <property type="entry name" value="Rng_hydr_dOase-A"/>
</dbReference>
<dbReference type="Proteomes" id="UP000177870">
    <property type="component" value="Chromosome"/>
</dbReference>
<keyword evidence="2" id="KW-0001">2Fe-2S</keyword>
<evidence type="ECO:0000259" key="7">
    <source>
        <dbReference type="PROSITE" id="PS51296"/>
    </source>
</evidence>
<evidence type="ECO:0000313" key="8">
    <source>
        <dbReference type="EMBL" id="AOX00782.1"/>
    </source>
</evidence>
<sequence length="750" mass="84702">MNHQNPIEVSQQFVEIGQQLYTLVTKGSTIARQSQQGWYQFVARLLTDGTAFEGVQRPLTEAVALYNQHQSPRVTLETVQYYLVAKVVRAVKLEPEALANQWYFICDGTEIPNPGDFITVQIFQEPVVVIRQGDGSIQVFLNVCPHRQCLVFERNGCIKGGKSELCPYHGWAFSEDGHCTNAPGASRGEFGEDFDLKDYSLRSFETRIDSNQGVFARLIANGDGDEPITTMPPADIQVNGQNIGVAIANLLQDVSPGYTEGIIPSLPEPIRLWIKIGYLKEQLKHVVAGIAQRQGLTPEAVLSSVNLEFNTEPDPNRDLLLESVMRELRQALLMVEAETISLKLEDILEEVKHTQISDLFFGVEADGSSLSSSEATTDEPEQNRRIALPIWTYGDWDLFALEIKHLIAPTWQFVCHVNEIPQPHQYTWLDIVGERAYVIRTANGDLFAGKLKHIDGRQQGPDFEGPRDYGLDPIDIEVFYGFVFIRLLRQGPSLKEIWHQPGLLDPYKLEEMQPIGGSGQYDISVEVDYKLLWENFLEDYHFPMMHKGLTLRFGVSSDCEGINGMIIPMRDPASPKLNPVERKYYDCAKTLARHDWEREKELQRFAAEHQFLPETLCYSAFCSMAAQEEMPMPFSLSVFPEHVQTFSIVPGGPRESRFHVRSYGHRMPPNAAEADVIKAAQLANIQLLAESLQEDIRVNYITQDSVSSQLFEKLGVFSIAEWDVAKFQEAVQMNIPVTSSPRKPPKLLNL</sequence>
<dbReference type="InterPro" id="IPR015879">
    <property type="entry name" value="Ring_hydroxy_dOase_asu_C_dom"/>
</dbReference>
<evidence type="ECO:0000256" key="3">
    <source>
        <dbReference type="ARBA" id="ARBA00022723"/>
    </source>
</evidence>
<dbReference type="InterPro" id="IPR017941">
    <property type="entry name" value="Rieske_2Fe-2S"/>
</dbReference>
<dbReference type="GO" id="GO:0004497">
    <property type="term" value="F:monooxygenase activity"/>
    <property type="evidence" value="ECO:0007669"/>
    <property type="project" value="UniProtKB-ARBA"/>
</dbReference>
<dbReference type="Gene3D" id="2.102.10.10">
    <property type="entry name" value="Rieske [2Fe-2S] iron-sulphur domain"/>
    <property type="match status" value="2"/>
</dbReference>
<accession>A0A1D8TSZ7</accession>
<dbReference type="RefSeq" id="WP_070393235.1">
    <property type="nucleotide sequence ID" value="NZ_CP017599.1"/>
</dbReference>
<keyword evidence="3" id="KW-0479">Metal-binding</keyword>
<protein>
    <recommendedName>
        <fullName evidence="7">Rieske domain-containing protein</fullName>
    </recommendedName>
</protein>